<dbReference type="InterPro" id="IPR035906">
    <property type="entry name" value="MetI-like_sf"/>
</dbReference>
<comment type="caution">
    <text evidence="9">The sequence shown here is derived from an EMBL/GenBank/DDBJ whole genome shotgun (WGS) entry which is preliminary data.</text>
</comment>
<evidence type="ECO:0000256" key="5">
    <source>
        <dbReference type="ARBA" id="ARBA00022989"/>
    </source>
</evidence>
<dbReference type="CDD" id="cd06261">
    <property type="entry name" value="TM_PBP2"/>
    <property type="match status" value="1"/>
</dbReference>
<keyword evidence="5 7" id="KW-1133">Transmembrane helix</keyword>
<keyword evidence="6 7" id="KW-0472">Membrane</keyword>
<feature type="transmembrane region" description="Helical" evidence="7">
    <location>
        <begin position="116"/>
        <end position="138"/>
    </location>
</feature>
<evidence type="ECO:0000313" key="10">
    <source>
        <dbReference type="Proteomes" id="UP001084650"/>
    </source>
</evidence>
<feature type="transmembrane region" description="Helical" evidence="7">
    <location>
        <begin position="29"/>
        <end position="50"/>
    </location>
</feature>
<evidence type="ECO:0000313" key="9">
    <source>
        <dbReference type="EMBL" id="MCZ0726663.1"/>
    </source>
</evidence>
<keyword evidence="4 7" id="KW-0812">Transmembrane</keyword>
<gene>
    <name evidence="9" type="ORF">OY187_01270</name>
</gene>
<dbReference type="Gene3D" id="1.10.3720.10">
    <property type="entry name" value="MetI-like"/>
    <property type="match status" value="1"/>
</dbReference>
<keyword evidence="3" id="KW-1003">Cell membrane</keyword>
<name>A0ABT4H9N0_MYCIR</name>
<feature type="transmembrane region" description="Helical" evidence="7">
    <location>
        <begin position="144"/>
        <end position="167"/>
    </location>
</feature>
<evidence type="ECO:0000256" key="3">
    <source>
        <dbReference type="ARBA" id="ARBA00022475"/>
    </source>
</evidence>
<dbReference type="SUPFAM" id="SSF161098">
    <property type="entry name" value="MetI-like"/>
    <property type="match status" value="1"/>
</dbReference>
<dbReference type="PROSITE" id="PS50928">
    <property type="entry name" value="ABC_TM1"/>
    <property type="match status" value="1"/>
</dbReference>
<keyword evidence="10" id="KW-1185">Reference proteome</keyword>
<evidence type="ECO:0000256" key="6">
    <source>
        <dbReference type="ARBA" id="ARBA00023136"/>
    </source>
</evidence>
<evidence type="ECO:0000256" key="1">
    <source>
        <dbReference type="ARBA" id="ARBA00004651"/>
    </source>
</evidence>
<evidence type="ECO:0000256" key="7">
    <source>
        <dbReference type="RuleBase" id="RU363032"/>
    </source>
</evidence>
<evidence type="ECO:0000256" key="2">
    <source>
        <dbReference type="ARBA" id="ARBA00022448"/>
    </source>
</evidence>
<feature type="transmembrane region" description="Helical" evidence="7">
    <location>
        <begin position="240"/>
        <end position="261"/>
    </location>
</feature>
<dbReference type="Proteomes" id="UP001084650">
    <property type="component" value="Unassembled WGS sequence"/>
</dbReference>
<dbReference type="PANTHER" id="PTHR30151">
    <property type="entry name" value="ALKANE SULFONATE ABC TRANSPORTER-RELATED, MEMBRANE SUBUNIT"/>
    <property type="match status" value="1"/>
</dbReference>
<protein>
    <submittedName>
        <fullName evidence="9">ABC transporter permease subunit</fullName>
    </submittedName>
</protein>
<comment type="similarity">
    <text evidence="7">Belongs to the binding-protein-dependent transport system permease family.</text>
</comment>
<proteinExistence type="inferred from homology"/>
<feature type="transmembrane region" description="Helical" evidence="7">
    <location>
        <begin position="188"/>
        <end position="220"/>
    </location>
</feature>
<reference evidence="9" key="1">
    <citation type="submission" date="2022-12" db="EMBL/GenBank/DDBJ databases">
        <title>Whole genome sequence of Mycolicibacterium iranicum strain SBH312.</title>
        <authorList>
            <person name="Jani J."/>
            <person name="Arifin Mustapha Z."/>
            <person name="Ahmed K."/>
            <person name="Kai Ling C."/>
        </authorList>
    </citation>
    <scope>NUCLEOTIDE SEQUENCE</scope>
    <source>
        <strain evidence="9">SBH312</strain>
    </source>
</reference>
<organism evidence="9 10">
    <name type="scientific">Mycolicibacterium iranicum</name>
    <name type="common">Mycobacterium iranicum</name>
    <dbReference type="NCBI Taxonomy" id="912594"/>
    <lineage>
        <taxon>Bacteria</taxon>
        <taxon>Bacillati</taxon>
        <taxon>Actinomycetota</taxon>
        <taxon>Actinomycetes</taxon>
        <taxon>Mycobacteriales</taxon>
        <taxon>Mycobacteriaceae</taxon>
        <taxon>Mycolicibacterium</taxon>
    </lineage>
</organism>
<dbReference type="EMBL" id="JAPQYE010000001">
    <property type="protein sequence ID" value="MCZ0726663.1"/>
    <property type="molecule type" value="Genomic_DNA"/>
</dbReference>
<feature type="domain" description="ABC transmembrane type-1" evidence="8">
    <location>
        <begin position="78"/>
        <end position="262"/>
    </location>
</feature>
<comment type="subcellular location">
    <subcellularLocation>
        <location evidence="1 7">Cell membrane</location>
        <topology evidence="1 7">Multi-pass membrane protein</topology>
    </subcellularLocation>
</comment>
<dbReference type="PANTHER" id="PTHR30151:SF0">
    <property type="entry name" value="ABC TRANSPORTER PERMEASE PROTEIN MJ0413-RELATED"/>
    <property type="match status" value="1"/>
</dbReference>
<dbReference type="InterPro" id="IPR000515">
    <property type="entry name" value="MetI-like"/>
</dbReference>
<feature type="transmembrane region" description="Helical" evidence="7">
    <location>
        <begin position="82"/>
        <end position="104"/>
    </location>
</feature>
<evidence type="ECO:0000259" key="8">
    <source>
        <dbReference type="PROSITE" id="PS50928"/>
    </source>
</evidence>
<accession>A0ABT4H9N0</accession>
<dbReference type="Pfam" id="PF00528">
    <property type="entry name" value="BPD_transp_1"/>
    <property type="match status" value="1"/>
</dbReference>
<dbReference type="RefSeq" id="WP_268785071.1">
    <property type="nucleotide sequence ID" value="NZ_JAPQYE010000001.1"/>
</dbReference>
<evidence type="ECO:0000256" key="4">
    <source>
        <dbReference type="ARBA" id="ARBA00022692"/>
    </source>
</evidence>
<sequence>MSAVTERVVSARPDVKGPRKQAVGALRGVLGLLVVPAVLVVVWAIVASALDSLVFPGPLQAVSGLMDDLQRPSYRESVATSIRLLAISWVLAAAVGAAVGFVLGQSQFWSKVFQTPLFALYSIPKVTLYPIFLLLLGLGEPSRIVFAFLHGVFPVALLVMGATATLDRKLVRLADALELSWWQRVTKIVLPALLPTLLVAMRISFGLTFLGLVLAEMFSADVGLGRELVNNVANVRVEQIAGQVLFIGLLALGPVLAMLAIERRVKARVGIN</sequence>
<keyword evidence="2 7" id="KW-0813">Transport</keyword>